<accession>A0A916NDW6</accession>
<evidence type="ECO:0000259" key="7">
    <source>
        <dbReference type="PROSITE" id="PS50110"/>
    </source>
</evidence>
<name>A0A916NDW6_9BACT</name>
<evidence type="ECO:0000256" key="3">
    <source>
        <dbReference type="ARBA" id="ARBA00023125"/>
    </source>
</evidence>
<keyword evidence="3" id="KW-0238">DNA-binding</keyword>
<dbReference type="PANTHER" id="PTHR43214:SF41">
    <property type="entry name" value="NITRATE_NITRITE RESPONSE REGULATOR PROTEIN NARP"/>
    <property type="match status" value="1"/>
</dbReference>
<dbReference type="InterPro" id="IPR001789">
    <property type="entry name" value="Sig_transdc_resp-reg_receiver"/>
</dbReference>
<keyword evidence="2" id="KW-0805">Transcription regulation</keyword>
<protein>
    <submittedName>
        <fullName evidence="8">Oxygen regulatory protein NreC</fullName>
    </submittedName>
</protein>
<dbReference type="InterPro" id="IPR011006">
    <property type="entry name" value="CheY-like_superfamily"/>
</dbReference>
<dbReference type="PANTHER" id="PTHR43214">
    <property type="entry name" value="TWO-COMPONENT RESPONSE REGULATOR"/>
    <property type="match status" value="1"/>
</dbReference>
<feature type="domain" description="Response regulatory" evidence="7">
    <location>
        <begin position="3"/>
        <end position="119"/>
    </location>
</feature>
<dbReference type="Gene3D" id="3.40.50.2300">
    <property type="match status" value="1"/>
</dbReference>
<dbReference type="InterPro" id="IPR016032">
    <property type="entry name" value="Sig_transdc_resp-reg_C-effctor"/>
</dbReference>
<dbReference type="Pfam" id="PF00072">
    <property type="entry name" value="Response_reg"/>
    <property type="match status" value="1"/>
</dbReference>
<keyword evidence="1 5" id="KW-0597">Phosphoprotein</keyword>
<dbReference type="InterPro" id="IPR058245">
    <property type="entry name" value="NreC/VraR/RcsB-like_REC"/>
</dbReference>
<dbReference type="SUPFAM" id="SSF52172">
    <property type="entry name" value="CheY-like"/>
    <property type="match status" value="1"/>
</dbReference>
<dbReference type="PROSITE" id="PS50110">
    <property type="entry name" value="RESPONSE_REGULATORY"/>
    <property type="match status" value="1"/>
</dbReference>
<dbReference type="EMBL" id="CAJRAF010000004">
    <property type="protein sequence ID" value="CAG5015885.1"/>
    <property type="molecule type" value="Genomic_DNA"/>
</dbReference>
<dbReference type="Pfam" id="PF00196">
    <property type="entry name" value="GerE"/>
    <property type="match status" value="1"/>
</dbReference>
<dbReference type="AlphaFoldDB" id="A0A916NDW6"/>
<evidence type="ECO:0000256" key="1">
    <source>
        <dbReference type="ARBA" id="ARBA00022553"/>
    </source>
</evidence>
<dbReference type="RefSeq" id="WP_215241828.1">
    <property type="nucleotide sequence ID" value="NZ_CAJRAF010000004.1"/>
</dbReference>
<proteinExistence type="predicted"/>
<dbReference type="CDD" id="cd17535">
    <property type="entry name" value="REC_NarL-like"/>
    <property type="match status" value="1"/>
</dbReference>
<dbReference type="Proteomes" id="UP000680038">
    <property type="component" value="Unassembled WGS sequence"/>
</dbReference>
<dbReference type="SUPFAM" id="SSF46894">
    <property type="entry name" value="C-terminal effector domain of the bipartite response regulators"/>
    <property type="match status" value="1"/>
</dbReference>
<evidence type="ECO:0000256" key="2">
    <source>
        <dbReference type="ARBA" id="ARBA00023015"/>
    </source>
</evidence>
<evidence type="ECO:0000313" key="8">
    <source>
        <dbReference type="EMBL" id="CAG5015885.1"/>
    </source>
</evidence>
<dbReference type="GO" id="GO:0000160">
    <property type="term" value="P:phosphorelay signal transduction system"/>
    <property type="evidence" value="ECO:0007669"/>
    <property type="project" value="InterPro"/>
</dbReference>
<sequence>MHKILVVDDHRIFTDGISFLLGHTTDLRVTGALHHGREVMPFLSAHPVDVLLLDIDMPDVSGFEIAKSVKQQYPQIKILALSMIDDIISLEKMYRAGADGYCVKSSGREEVFRAIRTVLNGGRFWPPAFLRLLSGQTEKMSEYLLTPRETEIIKMICEGVTSAKMAQKLHLSIRTVETHRKNIYRKLDVHSNVELANYARKRLNIQT</sequence>
<reference evidence="8" key="1">
    <citation type="submission" date="2021-04" db="EMBL/GenBank/DDBJ databases">
        <authorList>
            <person name="Rodrigo-Torres L."/>
            <person name="Arahal R. D."/>
            <person name="Lucena T."/>
        </authorList>
    </citation>
    <scope>NUCLEOTIDE SEQUENCE</scope>
    <source>
        <strain evidence="8">CECT 9275</strain>
    </source>
</reference>
<feature type="domain" description="HTH luxR-type" evidence="6">
    <location>
        <begin position="138"/>
        <end position="203"/>
    </location>
</feature>
<evidence type="ECO:0000256" key="4">
    <source>
        <dbReference type="ARBA" id="ARBA00023163"/>
    </source>
</evidence>
<dbReference type="SMART" id="SM00448">
    <property type="entry name" value="REC"/>
    <property type="match status" value="1"/>
</dbReference>
<dbReference type="PRINTS" id="PR00038">
    <property type="entry name" value="HTHLUXR"/>
</dbReference>
<dbReference type="GO" id="GO:0006355">
    <property type="term" value="P:regulation of DNA-templated transcription"/>
    <property type="evidence" value="ECO:0007669"/>
    <property type="project" value="InterPro"/>
</dbReference>
<organism evidence="8 9">
    <name type="scientific">Dyadobacter helix</name>
    <dbReference type="NCBI Taxonomy" id="2822344"/>
    <lineage>
        <taxon>Bacteria</taxon>
        <taxon>Pseudomonadati</taxon>
        <taxon>Bacteroidota</taxon>
        <taxon>Cytophagia</taxon>
        <taxon>Cytophagales</taxon>
        <taxon>Spirosomataceae</taxon>
        <taxon>Dyadobacter</taxon>
    </lineage>
</organism>
<feature type="modified residue" description="4-aspartylphosphate" evidence="5">
    <location>
        <position position="54"/>
    </location>
</feature>
<evidence type="ECO:0000256" key="5">
    <source>
        <dbReference type="PROSITE-ProRule" id="PRU00169"/>
    </source>
</evidence>
<evidence type="ECO:0000313" key="9">
    <source>
        <dbReference type="Proteomes" id="UP000680038"/>
    </source>
</evidence>
<dbReference type="InterPro" id="IPR039420">
    <property type="entry name" value="WalR-like"/>
</dbReference>
<evidence type="ECO:0000259" key="6">
    <source>
        <dbReference type="PROSITE" id="PS50043"/>
    </source>
</evidence>
<dbReference type="CDD" id="cd06170">
    <property type="entry name" value="LuxR_C_like"/>
    <property type="match status" value="1"/>
</dbReference>
<dbReference type="SMART" id="SM00421">
    <property type="entry name" value="HTH_LUXR"/>
    <property type="match status" value="1"/>
</dbReference>
<dbReference type="InterPro" id="IPR000792">
    <property type="entry name" value="Tscrpt_reg_LuxR_C"/>
</dbReference>
<dbReference type="GO" id="GO:0003677">
    <property type="term" value="F:DNA binding"/>
    <property type="evidence" value="ECO:0007669"/>
    <property type="project" value="UniProtKB-KW"/>
</dbReference>
<gene>
    <name evidence="8" type="primary">nreC_4</name>
    <name evidence="8" type="ORF">DYBT9275_05435</name>
</gene>
<keyword evidence="4" id="KW-0804">Transcription</keyword>
<keyword evidence="9" id="KW-1185">Reference proteome</keyword>
<dbReference type="PROSITE" id="PS50043">
    <property type="entry name" value="HTH_LUXR_2"/>
    <property type="match status" value="1"/>
</dbReference>
<comment type="caution">
    <text evidence="8">The sequence shown here is derived from an EMBL/GenBank/DDBJ whole genome shotgun (WGS) entry which is preliminary data.</text>
</comment>